<comment type="subcellular location">
    <subcellularLocation>
        <location evidence="1">Membrane</location>
        <topology evidence="1">Multi-pass membrane protein</topology>
    </subcellularLocation>
</comment>
<dbReference type="RefSeq" id="WP_123927892.1">
    <property type="nucleotide sequence ID" value="NZ_CP033896.1"/>
</dbReference>
<gene>
    <name evidence="7" type="ORF">CCHOA_05980</name>
</gene>
<keyword evidence="2 5" id="KW-0812">Transmembrane</keyword>
<dbReference type="Pfam" id="PF01957">
    <property type="entry name" value="NfeD"/>
    <property type="match status" value="1"/>
</dbReference>
<dbReference type="PANTHER" id="PTHR33507:SF3">
    <property type="entry name" value="INNER MEMBRANE PROTEIN YBBJ"/>
    <property type="match status" value="1"/>
</dbReference>
<dbReference type="PANTHER" id="PTHR33507">
    <property type="entry name" value="INNER MEMBRANE PROTEIN YBBJ"/>
    <property type="match status" value="1"/>
</dbReference>
<keyword evidence="8" id="KW-1185">Reference proteome</keyword>
<keyword evidence="4 5" id="KW-0472">Membrane</keyword>
<dbReference type="EMBL" id="CP033896">
    <property type="protein sequence ID" value="AZA13595.1"/>
    <property type="molecule type" value="Genomic_DNA"/>
</dbReference>
<protein>
    <recommendedName>
        <fullName evidence="6">NfeD-like C-terminal domain-containing protein</fullName>
    </recommendedName>
</protein>
<feature type="domain" description="NfeD-like C-terminal" evidence="6">
    <location>
        <begin position="83"/>
        <end position="139"/>
    </location>
</feature>
<dbReference type="OrthoDB" id="9792945at2"/>
<evidence type="ECO:0000256" key="2">
    <source>
        <dbReference type="ARBA" id="ARBA00022692"/>
    </source>
</evidence>
<reference evidence="7 8" key="1">
    <citation type="submission" date="2018-11" db="EMBL/GenBank/DDBJ databases">
        <authorList>
            <person name="Kleinhagauer T."/>
            <person name="Glaeser S.P."/>
            <person name="Spergser J."/>
            <person name="Ruckert C."/>
            <person name="Kaempfer P."/>
            <person name="Busse H.-J."/>
        </authorList>
    </citation>
    <scope>NUCLEOTIDE SEQUENCE [LARGE SCALE GENOMIC DNA]</scope>
    <source>
        <strain evidence="7 8">200CH</strain>
    </source>
</reference>
<dbReference type="InterPro" id="IPR002810">
    <property type="entry name" value="NfeD-like_C"/>
</dbReference>
<sequence length="157" mass="16420">MGALIWLVAGLLLVLAELFIGDFTLLMLGGGALTAAAVGGIFSPPVWVLGVVFSIVALLLVTTVRPIMRRQLTSKKQLDHSPQALVGSYATVIEAVDHLSGQIRLDGSIWSARSMDPQHHIAPGKQVQVLAIDGACAVVFDPDASPQLPGSPALHNG</sequence>
<evidence type="ECO:0000256" key="1">
    <source>
        <dbReference type="ARBA" id="ARBA00004141"/>
    </source>
</evidence>
<evidence type="ECO:0000313" key="7">
    <source>
        <dbReference type="EMBL" id="AZA13595.1"/>
    </source>
</evidence>
<dbReference type="KEGG" id="ccho:CCHOA_05980"/>
<dbReference type="InterPro" id="IPR012340">
    <property type="entry name" value="NA-bd_OB-fold"/>
</dbReference>
<dbReference type="Proteomes" id="UP000269019">
    <property type="component" value="Chromosome"/>
</dbReference>
<dbReference type="SUPFAM" id="SSF141322">
    <property type="entry name" value="NfeD domain-like"/>
    <property type="match status" value="1"/>
</dbReference>
<proteinExistence type="predicted"/>
<name>A0A3G6J672_9CORY</name>
<evidence type="ECO:0000256" key="5">
    <source>
        <dbReference type="SAM" id="Phobius"/>
    </source>
</evidence>
<dbReference type="GO" id="GO:0005886">
    <property type="term" value="C:plasma membrane"/>
    <property type="evidence" value="ECO:0007669"/>
    <property type="project" value="TreeGrafter"/>
</dbReference>
<evidence type="ECO:0000256" key="3">
    <source>
        <dbReference type="ARBA" id="ARBA00022989"/>
    </source>
</evidence>
<dbReference type="InterPro" id="IPR052165">
    <property type="entry name" value="Membrane_assoc_protease"/>
</dbReference>
<feature type="transmembrane region" description="Helical" evidence="5">
    <location>
        <begin position="46"/>
        <end position="68"/>
    </location>
</feature>
<evidence type="ECO:0000256" key="4">
    <source>
        <dbReference type="ARBA" id="ARBA00023136"/>
    </source>
</evidence>
<keyword evidence="3 5" id="KW-1133">Transmembrane helix</keyword>
<dbReference type="Gene3D" id="2.40.50.140">
    <property type="entry name" value="Nucleic acid-binding proteins"/>
    <property type="match status" value="1"/>
</dbReference>
<dbReference type="AlphaFoldDB" id="A0A3G6J672"/>
<organism evidence="7 8">
    <name type="scientific">Corynebacterium choanae</name>
    <dbReference type="NCBI Taxonomy" id="1862358"/>
    <lineage>
        <taxon>Bacteria</taxon>
        <taxon>Bacillati</taxon>
        <taxon>Actinomycetota</taxon>
        <taxon>Actinomycetes</taxon>
        <taxon>Mycobacteriales</taxon>
        <taxon>Corynebacteriaceae</taxon>
        <taxon>Corynebacterium</taxon>
    </lineage>
</organism>
<evidence type="ECO:0000259" key="6">
    <source>
        <dbReference type="Pfam" id="PF01957"/>
    </source>
</evidence>
<evidence type="ECO:0000313" key="8">
    <source>
        <dbReference type="Proteomes" id="UP000269019"/>
    </source>
</evidence>
<accession>A0A3G6J672</accession>